<reference evidence="2" key="1">
    <citation type="submission" date="2023-07" db="EMBL/GenBank/DDBJ databases">
        <authorList>
            <person name="Xia Y."/>
        </authorList>
    </citation>
    <scope>NUCLEOTIDE SEQUENCE</scope>
    <source>
        <strain evidence="2">F</strain>
    </source>
</reference>
<dbReference type="Gene3D" id="1.10.20.10">
    <property type="entry name" value="Histone, subunit A"/>
    <property type="match status" value="1"/>
</dbReference>
<dbReference type="InterPro" id="IPR002119">
    <property type="entry name" value="Histone_H2A"/>
</dbReference>
<dbReference type="Pfam" id="PF00125">
    <property type="entry name" value="Histone"/>
    <property type="match status" value="1"/>
</dbReference>
<organism evidence="2">
    <name type="scientific">Marseillevirus sp</name>
    <dbReference type="NCBI Taxonomy" id="2809551"/>
    <lineage>
        <taxon>Viruses</taxon>
        <taxon>Varidnaviria</taxon>
        <taxon>Bamfordvirae</taxon>
        <taxon>Nucleocytoviricota</taxon>
        <taxon>Megaviricetes</taxon>
        <taxon>Pimascovirales</taxon>
        <taxon>Pimascovirales incertae sedis</taxon>
        <taxon>Marseilleviridae</taxon>
        <taxon>Marseillevirus</taxon>
    </lineage>
</organism>
<dbReference type="InterPro" id="IPR009072">
    <property type="entry name" value="Histone-fold"/>
</dbReference>
<dbReference type="GO" id="GO:0003677">
    <property type="term" value="F:DNA binding"/>
    <property type="evidence" value="ECO:0007669"/>
    <property type="project" value="InterPro"/>
</dbReference>
<dbReference type="EMBL" id="OR343188">
    <property type="protein sequence ID" value="WNL49935.1"/>
    <property type="molecule type" value="Genomic_DNA"/>
</dbReference>
<dbReference type="GO" id="GO:0030527">
    <property type="term" value="F:structural constituent of chromatin"/>
    <property type="evidence" value="ECO:0007669"/>
    <property type="project" value="InterPro"/>
</dbReference>
<dbReference type="GO" id="GO:0046982">
    <property type="term" value="F:protein heterodimerization activity"/>
    <property type="evidence" value="ECO:0007669"/>
    <property type="project" value="InterPro"/>
</dbReference>
<dbReference type="PANTHER" id="PTHR23430">
    <property type="entry name" value="HISTONE H2A"/>
    <property type="match status" value="1"/>
</dbReference>
<name>A0AA96J3C6_9VIRU</name>
<protein>
    <submittedName>
        <fullName evidence="2">Histone H2A domain containing protein</fullName>
    </submittedName>
</protein>
<gene>
    <name evidence="2" type="ORF">MarFTMF_419</name>
</gene>
<evidence type="ECO:0000313" key="2">
    <source>
        <dbReference type="EMBL" id="WNL49935.1"/>
    </source>
</evidence>
<proteinExistence type="predicted"/>
<feature type="domain" description="Core Histone H2A/H2B/H3" evidence="1">
    <location>
        <begin position="97"/>
        <end position="151"/>
    </location>
</feature>
<evidence type="ECO:0000259" key="1">
    <source>
        <dbReference type="Pfam" id="PF00125"/>
    </source>
</evidence>
<accession>A0AA96J3C6</accession>
<sequence>MDRVGKYGLFIKRISPKDADVTKETIETVNNMLVFLAEKLTKQANIIVGDKKTLRHDVFLWLLTDIQGELGKHSQDFANSALYGKKELVFPTKRTENLMRKNTCLRVSQSAVKTLTAILEYFCGQIMEASFSQAKKDKRKRIRPIDVEAAIAKDKELYSMFGKGVISGR</sequence>
<dbReference type="InterPro" id="IPR007125">
    <property type="entry name" value="H2A/H2B/H3"/>
</dbReference>
<dbReference type="SUPFAM" id="SSF47113">
    <property type="entry name" value="Histone-fold"/>
    <property type="match status" value="1"/>
</dbReference>